<dbReference type="SMR" id="Q2G5I6"/>
<dbReference type="PRINTS" id="PR00359">
    <property type="entry name" value="BP450"/>
</dbReference>
<dbReference type="AlphaFoldDB" id="Q2G5I6"/>
<dbReference type="GO" id="GO:0004497">
    <property type="term" value="F:monooxygenase activity"/>
    <property type="evidence" value="ECO:0007669"/>
    <property type="project" value="UniProtKB-KW"/>
</dbReference>
<dbReference type="Proteomes" id="UP000009134">
    <property type="component" value="Chromosome"/>
</dbReference>
<evidence type="ECO:0000256" key="3">
    <source>
        <dbReference type="ARBA" id="ARBA00022723"/>
    </source>
</evidence>
<comment type="similarity">
    <text evidence="1 8">Belongs to the cytochrome P450 family.</text>
</comment>
<dbReference type="GO" id="GO:0020037">
    <property type="term" value="F:heme binding"/>
    <property type="evidence" value="ECO:0007669"/>
    <property type="project" value="InterPro"/>
</dbReference>
<evidence type="ECO:0000256" key="6">
    <source>
        <dbReference type="ARBA" id="ARBA00023033"/>
    </source>
</evidence>
<dbReference type="STRING" id="279238.Saro_2451"/>
<proteinExistence type="inferred from homology"/>
<organism evidence="9 10">
    <name type="scientific">Novosphingobium aromaticivorans (strain ATCC 700278 / DSM 12444 / CCUG 56034 / CIP 105152 / NBRC 16084 / F199)</name>
    <dbReference type="NCBI Taxonomy" id="279238"/>
    <lineage>
        <taxon>Bacteria</taxon>
        <taxon>Pseudomonadati</taxon>
        <taxon>Pseudomonadota</taxon>
        <taxon>Alphaproteobacteria</taxon>
        <taxon>Sphingomonadales</taxon>
        <taxon>Sphingomonadaceae</taxon>
        <taxon>Novosphingobium</taxon>
    </lineage>
</organism>
<evidence type="ECO:0000256" key="4">
    <source>
        <dbReference type="ARBA" id="ARBA00023002"/>
    </source>
</evidence>
<reference evidence="10" key="1">
    <citation type="submission" date="2006-01" db="EMBL/GenBank/DDBJ databases">
        <title>Complete sequence of Novosphingobium aromaticivorans DSM 12444.</title>
        <authorList>
            <consortium name="US DOE Joint Genome Institute"/>
            <person name="Copeland A."/>
            <person name="Lucas S."/>
            <person name="Lapidus A."/>
            <person name="Barry K."/>
            <person name="Detter J.C."/>
            <person name="Glavina T."/>
            <person name="Hammon N."/>
            <person name="Israni S."/>
            <person name="Pitluck S."/>
            <person name="Chain P."/>
            <person name="Malfatti S."/>
            <person name="Shin M."/>
            <person name="Vergez L."/>
            <person name="Schmutz J."/>
            <person name="Larimer F."/>
            <person name="Land M."/>
            <person name="Kyrpides N."/>
            <person name="Ivanova N."/>
            <person name="Fredrickson J."/>
            <person name="Balkwill D."/>
            <person name="Romine M.F."/>
            <person name="Richardson P."/>
        </authorList>
    </citation>
    <scope>NUCLEOTIDE SEQUENCE [LARGE SCALE GENOMIC DNA]</scope>
    <source>
        <strain evidence="10">ATCC 700278 / DSM 12444 / CCUG 56034 / CIP 105152 / NBRC 16084 / F199</strain>
    </source>
</reference>
<dbReference type="FunFam" id="1.10.630.10:FF:000018">
    <property type="entry name" value="Cytochrome P450 monooxygenase"/>
    <property type="match status" value="1"/>
</dbReference>
<dbReference type="Gene3D" id="1.10.630.10">
    <property type="entry name" value="Cytochrome P450"/>
    <property type="match status" value="1"/>
</dbReference>
<dbReference type="PANTHER" id="PTHR46696">
    <property type="entry name" value="P450, PUTATIVE (EUROFUNG)-RELATED"/>
    <property type="match status" value="1"/>
</dbReference>
<name>Q2G5I6_NOVAD</name>
<accession>Q2G5I6</accession>
<evidence type="ECO:0000313" key="9">
    <source>
        <dbReference type="EMBL" id="ABD26887.1"/>
    </source>
</evidence>
<evidence type="ECO:0000256" key="2">
    <source>
        <dbReference type="ARBA" id="ARBA00022617"/>
    </source>
</evidence>
<gene>
    <name evidence="9" type="ordered locus">Saro_2451</name>
</gene>
<dbReference type="eggNOG" id="COG2124">
    <property type="taxonomic scope" value="Bacteria"/>
</dbReference>
<dbReference type="Pfam" id="PF00067">
    <property type="entry name" value="p450"/>
    <property type="match status" value="2"/>
</dbReference>
<dbReference type="InterPro" id="IPR001128">
    <property type="entry name" value="Cyt_P450"/>
</dbReference>
<keyword evidence="2 8" id="KW-0349">Heme</keyword>
<sequence length="414" mass="45851">MEAEAAIPPLDTSDPALIPDPWPTFTTLRERDPFHWSKYGYWVVSRHEHVRDVLMNRKDFGTGDFAANLRLFYGPDFDVLANPAYRWLSEVFIMQDPPQHTRIRNLVVGSLTAKRVRAMEPRIREIAQALTDGFKARGSADLITEFAYKFPVMVICDLMGIDYEASEMADLIAAIPEAFTVFEARILSPEELALANRRILELEAFFQAQFENRLAHPRGDLLTSLARTGQEPGGLSVHEAITVTIGLFGAGFETTANIIGNGLHALHANPEQWARLVADPSGMASGACEEALRHQSSLIATYRTALADTSVCGHPVSAGQRVLTLIGAANRDPRKFADPDRFDIARNDADHLTFGGGIHFCVGAELARIEARVAFEHLARELPQMQVDTGGACWRENFLFRGLTGLEARWPAQA</sequence>
<dbReference type="CDD" id="cd20625">
    <property type="entry name" value="CYP164-like"/>
    <property type="match status" value="1"/>
</dbReference>
<keyword evidence="6 8" id="KW-0503">Monooxygenase</keyword>
<comment type="function">
    <text evidence="7">Cytochromes P450 are a group of heme-thiolate monooxygenases. They oxidize a variety of structurally unrelated compounds, including steroids, fatty acids, and xenobiotics.</text>
</comment>
<dbReference type="InterPro" id="IPR017972">
    <property type="entry name" value="Cyt_P450_CS"/>
</dbReference>
<dbReference type="RefSeq" id="WP_011446093.1">
    <property type="nucleotide sequence ID" value="NC_007794.1"/>
</dbReference>
<evidence type="ECO:0000313" key="10">
    <source>
        <dbReference type="Proteomes" id="UP000009134"/>
    </source>
</evidence>
<dbReference type="KEGG" id="nar:Saro_2451"/>
<dbReference type="GO" id="GO:0005506">
    <property type="term" value="F:iron ion binding"/>
    <property type="evidence" value="ECO:0007669"/>
    <property type="project" value="InterPro"/>
</dbReference>
<dbReference type="GO" id="GO:0016705">
    <property type="term" value="F:oxidoreductase activity, acting on paired donors, with incorporation or reduction of molecular oxygen"/>
    <property type="evidence" value="ECO:0007669"/>
    <property type="project" value="InterPro"/>
</dbReference>
<protein>
    <submittedName>
        <fullName evidence="9">Cytochrome P450</fullName>
    </submittedName>
</protein>
<keyword evidence="3 8" id="KW-0479">Metal-binding</keyword>
<dbReference type="HOGENOM" id="CLU_033716_0_2_5"/>
<dbReference type="PANTHER" id="PTHR46696:SF1">
    <property type="entry name" value="CYTOCHROME P450 YJIB-RELATED"/>
    <property type="match status" value="1"/>
</dbReference>
<dbReference type="InterPro" id="IPR002397">
    <property type="entry name" value="Cyt_P450_B"/>
</dbReference>
<dbReference type="InterPro" id="IPR036396">
    <property type="entry name" value="Cyt_P450_sf"/>
</dbReference>
<keyword evidence="4 8" id="KW-0560">Oxidoreductase</keyword>
<dbReference type="PROSITE" id="PS00086">
    <property type="entry name" value="CYTOCHROME_P450"/>
    <property type="match status" value="1"/>
</dbReference>
<dbReference type="SUPFAM" id="SSF48264">
    <property type="entry name" value="Cytochrome P450"/>
    <property type="match status" value="1"/>
</dbReference>
<evidence type="ECO:0000256" key="7">
    <source>
        <dbReference type="ARBA" id="ARBA00043906"/>
    </source>
</evidence>
<evidence type="ECO:0000256" key="1">
    <source>
        <dbReference type="ARBA" id="ARBA00010617"/>
    </source>
</evidence>
<keyword evidence="5 8" id="KW-0408">Iron</keyword>
<evidence type="ECO:0000256" key="8">
    <source>
        <dbReference type="RuleBase" id="RU000461"/>
    </source>
</evidence>
<dbReference type="EMBL" id="CP000248">
    <property type="protein sequence ID" value="ABD26887.1"/>
    <property type="molecule type" value="Genomic_DNA"/>
</dbReference>
<keyword evidence="10" id="KW-1185">Reference proteome</keyword>
<evidence type="ECO:0000256" key="5">
    <source>
        <dbReference type="ARBA" id="ARBA00023004"/>
    </source>
</evidence>